<dbReference type="OrthoDB" id="48988at2759"/>
<dbReference type="GO" id="GO:0005829">
    <property type="term" value="C:cytosol"/>
    <property type="evidence" value="ECO:0007669"/>
    <property type="project" value="TreeGrafter"/>
</dbReference>
<dbReference type="STRING" id="97972.A0A2V1D6H9"/>
<feature type="region of interest" description="Disordered" evidence="2">
    <location>
        <begin position="1"/>
        <end position="21"/>
    </location>
</feature>
<dbReference type="Pfam" id="PF00248">
    <property type="entry name" value="Aldo_ket_red"/>
    <property type="match status" value="1"/>
</dbReference>
<dbReference type="GO" id="GO:0016491">
    <property type="term" value="F:oxidoreductase activity"/>
    <property type="evidence" value="ECO:0007669"/>
    <property type="project" value="UniProtKB-KW"/>
</dbReference>
<evidence type="ECO:0000256" key="1">
    <source>
        <dbReference type="ARBA" id="ARBA00023002"/>
    </source>
</evidence>
<keyword evidence="1" id="KW-0560">Oxidoreductase</keyword>
<dbReference type="PANTHER" id="PTHR43364:SF4">
    <property type="entry name" value="NAD(P)-LINKED OXIDOREDUCTASE SUPERFAMILY PROTEIN"/>
    <property type="match status" value="1"/>
</dbReference>
<evidence type="ECO:0000313" key="4">
    <source>
        <dbReference type="EMBL" id="PVH93716.1"/>
    </source>
</evidence>
<evidence type="ECO:0000256" key="2">
    <source>
        <dbReference type="SAM" id="MobiDB-lite"/>
    </source>
</evidence>
<dbReference type="InterPro" id="IPR050523">
    <property type="entry name" value="AKR_Detox_Biosynth"/>
</dbReference>
<sequence length="327" mass="35823">MPPQLIFGTASFGGPPPGFESPQSIHSLLNTLQILKITHLDTAARYPPTNPGRSEELIGEVATSSAAFQVDTKCLVDTATDGSGDLSKERMEASVERSLTRMKRTNIDVLYAHRADPSTPLEDQIRNFNEMIDRGVCRDWGVSNFSPSTMETLLKICDEKGLRKPKYYQGVYNLIARAMETKLLPLLRAHGVAFVGYAPLAGGYLTANLANNTTQGTRFDASNPIGRILGPRFSTPTLTSAMQRFDAAVRGKGLNPIEVSLRWLNHHSPLRDEDGIILGASKEEQVVRSVEGIRRGALETEVLADVERLWRDVAEVGCEGIWGNAMG</sequence>
<gene>
    <name evidence="4" type="ORF">DM02DRAFT_619101</name>
</gene>
<proteinExistence type="predicted"/>
<accession>A0A2V1D6H9</accession>
<feature type="domain" description="NADP-dependent oxidoreductase" evidence="3">
    <location>
        <begin position="5"/>
        <end position="310"/>
    </location>
</feature>
<dbReference type="InterPro" id="IPR036812">
    <property type="entry name" value="NAD(P)_OxRdtase_dom_sf"/>
</dbReference>
<dbReference type="AlphaFoldDB" id="A0A2V1D6H9"/>
<dbReference type="InterPro" id="IPR023210">
    <property type="entry name" value="NADP_OxRdtase_dom"/>
</dbReference>
<dbReference type="SUPFAM" id="SSF51430">
    <property type="entry name" value="NAD(P)-linked oxidoreductase"/>
    <property type="match status" value="1"/>
</dbReference>
<reference evidence="4 5" key="1">
    <citation type="journal article" date="2018" name="Sci. Rep.">
        <title>Comparative genomics provides insights into the lifestyle and reveals functional heterogeneity of dark septate endophytic fungi.</title>
        <authorList>
            <person name="Knapp D.G."/>
            <person name="Nemeth J.B."/>
            <person name="Barry K."/>
            <person name="Hainaut M."/>
            <person name="Henrissat B."/>
            <person name="Johnson J."/>
            <person name="Kuo A."/>
            <person name="Lim J.H.P."/>
            <person name="Lipzen A."/>
            <person name="Nolan M."/>
            <person name="Ohm R.A."/>
            <person name="Tamas L."/>
            <person name="Grigoriev I.V."/>
            <person name="Spatafora J.W."/>
            <person name="Nagy L.G."/>
            <person name="Kovacs G.M."/>
        </authorList>
    </citation>
    <scope>NUCLEOTIDE SEQUENCE [LARGE SCALE GENOMIC DNA]</scope>
    <source>
        <strain evidence="4 5">DSE2036</strain>
    </source>
</reference>
<evidence type="ECO:0000313" key="5">
    <source>
        <dbReference type="Proteomes" id="UP000244855"/>
    </source>
</evidence>
<protein>
    <submittedName>
        <fullName evidence="4">Putative oxidoreductase</fullName>
    </submittedName>
</protein>
<dbReference type="EMBL" id="KZ805572">
    <property type="protein sequence ID" value="PVH93716.1"/>
    <property type="molecule type" value="Genomic_DNA"/>
</dbReference>
<keyword evidence="5" id="KW-1185">Reference proteome</keyword>
<dbReference type="Proteomes" id="UP000244855">
    <property type="component" value="Unassembled WGS sequence"/>
</dbReference>
<name>A0A2V1D6H9_9PLEO</name>
<dbReference type="Gene3D" id="3.20.20.100">
    <property type="entry name" value="NADP-dependent oxidoreductase domain"/>
    <property type="match status" value="1"/>
</dbReference>
<dbReference type="PANTHER" id="PTHR43364">
    <property type="entry name" value="NADH-SPECIFIC METHYLGLYOXAL REDUCTASE-RELATED"/>
    <property type="match status" value="1"/>
</dbReference>
<evidence type="ECO:0000259" key="3">
    <source>
        <dbReference type="Pfam" id="PF00248"/>
    </source>
</evidence>
<organism evidence="4 5">
    <name type="scientific">Periconia macrospinosa</name>
    <dbReference type="NCBI Taxonomy" id="97972"/>
    <lineage>
        <taxon>Eukaryota</taxon>
        <taxon>Fungi</taxon>
        <taxon>Dikarya</taxon>
        <taxon>Ascomycota</taxon>
        <taxon>Pezizomycotina</taxon>
        <taxon>Dothideomycetes</taxon>
        <taxon>Pleosporomycetidae</taxon>
        <taxon>Pleosporales</taxon>
        <taxon>Massarineae</taxon>
        <taxon>Periconiaceae</taxon>
        <taxon>Periconia</taxon>
    </lineage>
</organism>